<name>A0A5B9FNJ2_9FLAO</name>
<accession>A0A5B9FNJ2</accession>
<organism evidence="1 2">
    <name type="scientific">Flavobacterium alkalisoli</name>
    <dbReference type="NCBI Taxonomy" id="2602769"/>
    <lineage>
        <taxon>Bacteria</taxon>
        <taxon>Pseudomonadati</taxon>
        <taxon>Bacteroidota</taxon>
        <taxon>Flavobacteriia</taxon>
        <taxon>Flavobacteriales</taxon>
        <taxon>Flavobacteriaceae</taxon>
        <taxon>Flavobacterium</taxon>
    </lineage>
</organism>
<evidence type="ECO:0000313" key="1">
    <source>
        <dbReference type="EMBL" id="QEE48574.1"/>
    </source>
</evidence>
<dbReference type="EMBL" id="CP042831">
    <property type="protein sequence ID" value="QEE48574.1"/>
    <property type="molecule type" value="Genomic_DNA"/>
</dbReference>
<sequence length="98" mass="11588">MIRFNYLYRDFSNYKNYGSVVLGNPNCISISEIDRLIREKLIEGEFFNAAKIGLPTLFFEISNCDDHELHEFLNIEIVHETECLWTIEELILRLSKDN</sequence>
<protein>
    <submittedName>
        <fullName evidence="1">Uncharacterized protein</fullName>
    </submittedName>
</protein>
<reference evidence="1 2" key="1">
    <citation type="submission" date="2019-08" db="EMBL/GenBank/DDBJ databases">
        <title>Flavobacterium alkalisoli sp. nov., isolated from rhizosphere soil of Suaeda salsa.</title>
        <authorList>
            <person name="Sun J.-Q."/>
            <person name="Xu L."/>
        </authorList>
    </citation>
    <scope>NUCLEOTIDE SEQUENCE [LARGE SCALE GENOMIC DNA]</scope>
    <source>
        <strain evidence="1 2">XS-5</strain>
    </source>
</reference>
<proteinExistence type="predicted"/>
<dbReference type="KEGG" id="fak:FUA48_02995"/>
<gene>
    <name evidence="1" type="ORF">FUA48_02995</name>
</gene>
<evidence type="ECO:0000313" key="2">
    <source>
        <dbReference type="Proteomes" id="UP000321222"/>
    </source>
</evidence>
<dbReference type="RefSeq" id="WP_147582045.1">
    <property type="nucleotide sequence ID" value="NZ_CP042831.1"/>
</dbReference>
<keyword evidence="2" id="KW-1185">Reference proteome</keyword>
<dbReference type="Proteomes" id="UP000321222">
    <property type="component" value="Chromosome"/>
</dbReference>
<dbReference type="AlphaFoldDB" id="A0A5B9FNJ2"/>
<dbReference type="OrthoDB" id="799013at2"/>